<dbReference type="InterPro" id="IPR012577">
    <property type="entry name" value="NIPSNAP"/>
</dbReference>
<evidence type="ECO:0000259" key="2">
    <source>
        <dbReference type="Pfam" id="PF07978"/>
    </source>
</evidence>
<feature type="domain" description="NIPSNAP" evidence="2">
    <location>
        <begin position="142"/>
        <end position="239"/>
    </location>
</feature>
<organism evidence="3 4">
    <name type="scientific">Nematostella vectensis</name>
    <name type="common">Starlet sea anemone</name>
    <dbReference type="NCBI Taxonomy" id="45351"/>
    <lineage>
        <taxon>Eukaryota</taxon>
        <taxon>Metazoa</taxon>
        <taxon>Cnidaria</taxon>
        <taxon>Anthozoa</taxon>
        <taxon>Hexacorallia</taxon>
        <taxon>Actiniaria</taxon>
        <taxon>Edwardsiidae</taxon>
        <taxon>Nematostella</taxon>
    </lineage>
</organism>
<reference evidence="3 4" key="1">
    <citation type="journal article" date="2007" name="Science">
        <title>Sea anemone genome reveals ancestral eumetazoan gene repertoire and genomic organization.</title>
        <authorList>
            <person name="Putnam N.H."/>
            <person name="Srivastava M."/>
            <person name="Hellsten U."/>
            <person name="Dirks B."/>
            <person name="Chapman J."/>
            <person name="Salamov A."/>
            <person name="Terry A."/>
            <person name="Shapiro H."/>
            <person name="Lindquist E."/>
            <person name="Kapitonov V.V."/>
            <person name="Jurka J."/>
            <person name="Genikhovich G."/>
            <person name="Grigoriev I.V."/>
            <person name="Lucas S.M."/>
            <person name="Steele R.E."/>
            <person name="Finnerty J.R."/>
            <person name="Technau U."/>
            <person name="Martindale M.Q."/>
            <person name="Rokhsar D.S."/>
        </authorList>
    </citation>
    <scope>NUCLEOTIDE SEQUENCE [LARGE SCALE GENOMIC DNA]</scope>
    <source>
        <strain evidence="4">CH2 X CH6</strain>
    </source>
</reference>
<gene>
    <name evidence="3" type="ORF">NEMVEDRAFT_v1g186249</name>
</gene>
<dbReference type="PANTHER" id="PTHR21017:SF19">
    <property type="entry name" value="PROTEIN NIPSNAP HOMOLOG 3B"/>
    <property type="match status" value="1"/>
</dbReference>
<dbReference type="PhylomeDB" id="A7S6D8"/>
<comment type="similarity">
    <text evidence="1">Belongs to the NipSnap family.</text>
</comment>
<dbReference type="FunFam" id="3.30.70.100:FF:000004">
    <property type="entry name" value="NIPSNAP family protein"/>
    <property type="match status" value="1"/>
</dbReference>
<dbReference type="EMBL" id="DS469587">
    <property type="protein sequence ID" value="EDO40732.1"/>
    <property type="molecule type" value="Genomic_DNA"/>
</dbReference>
<dbReference type="PANTHER" id="PTHR21017">
    <property type="entry name" value="NIPSNAP-RELATED"/>
    <property type="match status" value="1"/>
</dbReference>
<evidence type="ECO:0000313" key="3">
    <source>
        <dbReference type="EMBL" id="EDO40732.1"/>
    </source>
</evidence>
<dbReference type="Proteomes" id="UP000001593">
    <property type="component" value="Unassembled WGS sequence"/>
</dbReference>
<dbReference type="InterPro" id="IPR011008">
    <property type="entry name" value="Dimeric_a/b-barrel"/>
</dbReference>
<dbReference type="HOGENOM" id="CLU_085919_1_0_1"/>
<protein>
    <recommendedName>
        <fullName evidence="2">NIPSNAP domain-containing protein</fullName>
    </recommendedName>
</protein>
<sequence>MIAAGLFRPARGALCLANRAISTSARINSEKIYELRTYAIKPKDFIDYMRLTYDHIGLRTNHSKLCGFWATELGGLNQAVHIWEYDNFAHRTEVRKALSQDEKWQSQYMAKMMPMLQRQENLIMKAVPWYEMQKFQSRGGIYELRAYTLKTGKSEQWAHRWLQGLPARCKYSAPVGVWMSEIGTLNQVIHLWQYDSADERVRIRQEAFKEEEWAETVRDCGEFVKKMTSKILIPTNFSPWK</sequence>
<evidence type="ECO:0000313" key="4">
    <source>
        <dbReference type="Proteomes" id="UP000001593"/>
    </source>
</evidence>
<dbReference type="OrthoDB" id="10262843at2759"/>
<dbReference type="AlphaFoldDB" id="A7S6D8"/>
<dbReference type="OMA" id="WYESADH"/>
<proteinExistence type="inferred from homology"/>
<name>A7S6D8_NEMVE</name>
<accession>A7S6D8</accession>
<feature type="domain" description="NIPSNAP" evidence="2">
    <location>
        <begin position="33"/>
        <end position="129"/>
    </location>
</feature>
<dbReference type="InterPro" id="IPR051557">
    <property type="entry name" value="NipSnap_domain"/>
</dbReference>
<dbReference type="KEGG" id="nve:5512438"/>
<dbReference type="GO" id="GO:0000423">
    <property type="term" value="P:mitophagy"/>
    <property type="evidence" value="ECO:0007669"/>
    <property type="project" value="UniProtKB-ARBA"/>
</dbReference>
<dbReference type="SUPFAM" id="SSF54909">
    <property type="entry name" value="Dimeric alpha+beta barrel"/>
    <property type="match status" value="2"/>
</dbReference>
<dbReference type="eggNOG" id="KOG2883">
    <property type="taxonomic scope" value="Eukaryota"/>
</dbReference>
<keyword evidence="4" id="KW-1185">Reference proteome</keyword>
<dbReference type="Pfam" id="PF07978">
    <property type="entry name" value="NIPSNAP"/>
    <property type="match status" value="2"/>
</dbReference>
<dbReference type="GO" id="GO:0005739">
    <property type="term" value="C:mitochondrion"/>
    <property type="evidence" value="ECO:0000318"/>
    <property type="project" value="GO_Central"/>
</dbReference>
<dbReference type="STRING" id="45351.A7S6D8"/>
<dbReference type="InParanoid" id="A7S6D8"/>
<evidence type="ECO:0000256" key="1">
    <source>
        <dbReference type="ARBA" id="ARBA00005291"/>
    </source>
</evidence>
<dbReference type="Gene3D" id="3.30.70.100">
    <property type="match status" value="2"/>
</dbReference>